<comment type="caution">
    <text evidence="2">The sequence shown here is derived from an EMBL/GenBank/DDBJ whole genome shotgun (WGS) entry which is preliminary data.</text>
</comment>
<dbReference type="InterPro" id="IPR010310">
    <property type="entry name" value="T7SS_ESAT-6-like"/>
</dbReference>
<evidence type="ECO:0000313" key="3">
    <source>
        <dbReference type="Proteomes" id="UP000247569"/>
    </source>
</evidence>
<dbReference type="NCBIfam" id="TIGR03930">
    <property type="entry name" value="WXG100_ESAT6"/>
    <property type="match status" value="1"/>
</dbReference>
<reference evidence="2 3" key="1">
    <citation type="submission" date="2018-05" db="EMBL/GenBank/DDBJ databases">
        <title>Genomic Encyclopedia of Type Strains, Phase IV (KMG-IV): sequencing the most valuable type-strain genomes for metagenomic binning, comparative biology and taxonomic classification.</title>
        <authorList>
            <person name="Goeker M."/>
        </authorList>
    </citation>
    <scope>NUCLEOTIDE SEQUENCE [LARGE SCALE GENOMIC DNA]</scope>
    <source>
        <strain evidence="2 3">DSM 44704</strain>
    </source>
</reference>
<proteinExistence type="inferred from homology"/>
<dbReference type="AlphaFoldDB" id="A0A318K3A4"/>
<dbReference type="SUPFAM" id="SSF140453">
    <property type="entry name" value="EsxAB dimer-like"/>
    <property type="match status" value="1"/>
</dbReference>
<evidence type="ECO:0000313" key="2">
    <source>
        <dbReference type="EMBL" id="PXX66534.1"/>
    </source>
</evidence>
<dbReference type="OrthoDB" id="4554345at2"/>
<name>A0A318K3A4_9NOCA</name>
<dbReference type="Pfam" id="PF06013">
    <property type="entry name" value="WXG100"/>
    <property type="match status" value="1"/>
</dbReference>
<dbReference type="Gene3D" id="1.10.287.1060">
    <property type="entry name" value="ESAT-6-like"/>
    <property type="match status" value="1"/>
</dbReference>
<organism evidence="2 3">
    <name type="scientific">Nocardia tenerifensis</name>
    <dbReference type="NCBI Taxonomy" id="228006"/>
    <lineage>
        <taxon>Bacteria</taxon>
        <taxon>Bacillati</taxon>
        <taxon>Actinomycetota</taxon>
        <taxon>Actinomycetes</taxon>
        <taxon>Mycobacteriales</taxon>
        <taxon>Nocardiaceae</taxon>
        <taxon>Nocardia</taxon>
    </lineage>
</organism>
<sequence length="105" mass="11564">MAGQLSADKELIAKFAQNCRDRHQALETAVRLLDGKKDETVATWSGQAKQAFDQLMESYFAQARKLNDALDQTADKLTKAGQSFAAQDEQFAQQVSQQASSLTLP</sequence>
<dbReference type="EMBL" id="QJKF01000003">
    <property type="protein sequence ID" value="PXX66534.1"/>
    <property type="molecule type" value="Genomic_DNA"/>
</dbReference>
<dbReference type="Proteomes" id="UP000247569">
    <property type="component" value="Unassembled WGS sequence"/>
</dbReference>
<protein>
    <recommendedName>
        <fullName evidence="1">ESAT-6-like protein</fullName>
    </recommendedName>
</protein>
<dbReference type="InterPro" id="IPR036689">
    <property type="entry name" value="ESAT-6-like_sf"/>
</dbReference>
<gene>
    <name evidence="2" type="ORF">DFR70_103283</name>
</gene>
<keyword evidence="3" id="KW-1185">Reference proteome</keyword>
<comment type="similarity">
    <text evidence="1">Belongs to the WXG100 family.</text>
</comment>
<dbReference type="RefSeq" id="WP_040731682.1">
    <property type="nucleotide sequence ID" value="NZ_QJKF01000003.1"/>
</dbReference>
<accession>A0A318K3A4</accession>
<evidence type="ECO:0000256" key="1">
    <source>
        <dbReference type="RuleBase" id="RU362001"/>
    </source>
</evidence>